<evidence type="ECO:0000313" key="3">
    <source>
        <dbReference type="Proteomes" id="UP000013304"/>
    </source>
</evidence>
<dbReference type="Proteomes" id="UP000013304">
    <property type="component" value="Chromosome"/>
</dbReference>
<feature type="region of interest" description="Disordered" evidence="1">
    <location>
        <begin position="153"/>
        <end position="191"/>
    </location>
</feature>
<feature type="region of interest" description="Disordered" evidence="1">
    <location>
        <begin position="277"/>
        <end position="296"/>
    </location>
</feature>
<dbReference type="eggNOG" id="ENOG5034293">
    <property type="taxonomic scope" value="Bacteria"/>
</dbReference>
<dbReference type="KEGG" id="sfi:SFUL_3814"/>
<evidence type="ECO:0000256" key="1">
    <source>
        <dbReference type="SAM" id="MobiDB-lite"/>
    </source>
</evidence>
<organism evidence="2 3">
    <name type="scientific">Streptomyces microflavus DSM 40593</name>
    <dbReference type="NCBI Taxonomy" id="1303692"/>
    <lineage>
        <taxon>Bacteria</taxon>
        <taxon>Bacillati</taxon>
        <taxon>Actinomycetota</taxon>
        <taxon>Actinomycetes</taxon>
        <taxon>Kitasatosporales</taxon>
        <taxon>Streptomycetaceae</taxon>
        <taxon>Streptomyces</taxon>
    </lineage>
</organism>
<feature type="region of interest" description="Disordered" evidence="1">
    <location>
        <begin position="1"/>
        <end position="31"/>
    </location>
</feature>
<accession>N0CRC2</accession>
<evidence type="ECO:0008006" key="4">
    <source>
        <dbReference type="Google" id="ProtNLM"/>
    </source>
</evidence>
<evidence type="ECO:0000313" key="2">
    <source>
        <dbReference type="EMBL" id="AGK78731.1"/>
    </source>
</evidence>
<proteinExistence type="predicted"/>
<dbReference type="EMBL" id="CP005080">
    <property type="protein sequence ID" value="AGK78731.1"/>
    <property type="molecule type" value="Genomic_DNA"/>
</dbReference>
<sequence length="397" mass="42711">MSSRSVPASCAWGGPRRCSQHRTEGLHPASGNESTGMLWHAIAPVRRYTKASHDVVRHPRLCSDAKILLLYVQGLPDEQTYVALSEHARKLGIKGRAFQRAKEQLVVNGFVHERRVSGERGLWVTQQLFSNVPLSDVDALGVWREAGVGAGASPSAHFPTVGRPGPRTVGRQLPVGEEREKNSSRPPTETPDVRVVLEELSPQEVEAERVLLSLRHSDRQLRLGVAEARELVGLAVEWLRRGVSGAELRRVLSGGLPSEGVRSAVGFLGHRLVRKMPEAPEAGRQPVSVRDEVGERDDAPLAAAPVALPPYVPAPLVTCEGPGTEHVFRAFAGETECPDCQQAAAWARWAERRAADLGVDLAQDAAKAVEDGRDPDGWRGRLAAAAASGATGVPGGQ</sequence>
<name>N0CRC2_STRMI</name>
<gene>
    <name evidence="2" type="ORF">SFUL_3814</name>
</gene>
<dbReference type="HOGENOM" id="CLU_051678_0_0_11"/>
<reference evidence="2 3" key="1">
    <citation type="submission" date="2013-04" db="EMBL/GenBank/DDBJ databases">
        <title>Complete genome sequence of Streptomyces fulvissimus.</title>
        <authorList>
            <person name="Myronovskyi M."/>
            <person name="Tokovenko B."/>
            <person name="Manderscheid N."/>
            <person name="Petzke L."/>
            <person name="Luzhetskyy A."/>
        </authorList>
    </citation>
    <scope>NUCLEOTIDE SEQUENCE [LARGE SCALE GENOMIC DNA]</scope>
    <source>
        <strain evidence="2 3">DSM 40593</strain>
    </source>
</reference>
<dbReference type="AlphaFoldDB" id="N0CRC2"/>
<protein>
    <recommendedName>
        <fullName evidence="4">Helix-turn-helix domain-containing protein</fullName>
    </recommendedName>
</protein>
<dbReference type="PATRIC" id="fig|1303692.3.peg.3823"/>